<dbReference type="Gene3D" id="1.10.275.10">
    <property type="entry name" value="Fumarase/aspartase (N-terminal domain)"/>
    <property type="match status" value="1"/>
</dbReference>
<evidence type="ECO:0000259" key="5">
    <source>
        <dbReference type="Pfam" id="PF10415"/>
    </source>
</evidence>
<sequence>MTQPTRTEKDSMGPIEVDARRLWGAQTQRSLLYFAISDERMPLAVIEALVLVKRLAAGVNAELGLLDAAKAGAIQRAADEVLAGGHREEFPLSLWQTGSGTQSNMNVNEVLANRASELLGGERGSARLVHPNDDVNLGQSSNDVFPTAMHIAAARAVQQRLRPALLQLLQTMDAKAAEFAAIVKLGRTHLQDATPLTLGQEFSGYAAQLRHADAALQASAAGLYELAIGGTAVGTGLNTDARFGGLMAGAIAEATELPFVTARNKFAALAGHEPLVFAHGALKTLAVALTKIANDIRWLASGPRSGLGELQIPENEPGSSIMPGKVNPTQAEALTMLCAQVLGNDVAIGLGGASGHFELNVYKPLLIHNFLQSARLLADGCLSFEAHCLRGLQANEARIAALVQGSLMLVTALAPHIGYERAAKIAQRAHQDGSSLREAALRLGYVSGSDFDVWVQAARMTGPG</sequence>
<keyword evidence="2 3" id="KW-0456">Lyase</keyword>
<dbReference type="GO" id="GO:0004333">
    <property type="term" value="F:fumarate hydratase activity"/>
    <property type="evidence" value="ECO:0007669"/>
    <property type="project" value="UniProtKB-UniRule"/>
</dbReference>
<keyword evidence="3" id="KW-0963">Cytoplasm</keyword>
<dbReference type="InParanoid" id="A0A4R6QJF2"/>
<dbReference type="InterPro" id="IPR005677">
    <property type="entry name" value="Fum_hydII"/>
</dbReference>
<dbReference type="Gene3D" id="1.10.40.30">
    <property type="entry name" value="Fumarase/aspartase (C-terminal domain)"/>
    <property type="match status" value="1"/>
</dbReference>
<dbReference type="InterPro" id="IPR018951">
    <property type="entry name" value="Fumarase_C_C"/>
</dbReference>
<feature type="binding site" evidence="3">
    <location>
        <begin position="99"/>
        <end position="101"/>
    </location>
    <ligand>
        <name>substrate</name>
    </ligand>
</feature>
<feature type="domain" description="Fumarase C C-terminal" evidence="5">
    <location>
        <begin position="409"/>
        <end position="462"/>
    </location>
</feature>
<comment type="subcellular location">
    <subcellularLocation>
        <location evidence="3">Cytoplasm</location>
    </subcellularLocation>
</comment>
<dbReference type="GO" id="GO:0006106">
    <property type="term" value="P:fumarate metabolic process"/>
    <property type="evidence" value="ECO:0007669"/>
    <property type="project" value="InterPro"/>
</dbReference>
<dbReference type="Pfam" id="PF00206">
    <property type="entry name" value="Lyase_1"/>
    <property type="match status" value="1"/>
</dbReference>
<keyword evidence="7" id="KW-1185">Reference proteome</keyword>
<dbReference type="AlphaFoldDB" id="A0A4R6QJF2"/>
<dbReference type="EC" id="4.2.1.2" evidence="3"/>
<dbReference type="OrthoDB" id="9802809at2"/>
<feature type="binding site" evidence="3">
    <location>
        <begin position="140"/>
        <end position="142"/>
    </location>
    <ligand>
        <name>substrate</name>
    </ligand>
</feature>
<dbReference type="Gene3D" id="1.20.200.10">
    <property type="entry name" value="Fumarase/aspartase (Central domain)"/>
    <property type="match status" value="1"/>
</dbReference>
<feature type="binding site" evidence="3">
    <location>
        <begin position="325"/>
        <end position="327"/>
    </location>
    <ligand>
        <name>substrate</name>
    </ligand>
</feature>
<dbReference type="GO" id="GO:0006108">
    <property type="term" value="P:malate metabolic process"/>
    <property type="evidence" value="ECO:0007669"/>
    <property type="project" value="TreeGrafter"/>
</dbReference>
<evidence type="ECO:0000256" key="2">
    <source>
        <dbReference type="ARBA" id="ARBA00023239"/>
    </source>
</evidence>
<evidence type="ECO:0000313" key="6">
    <source>
        <dbReference type="EMBL" id="TDP61835.1"/>
    </source>
</evidence>
<keyword evidence="3" id="KW-0816">Tricarboxylic acid cycle</keyword>
<accession>A0A4R6QJF2</accession>
<dbReference type="Proteomes" id="UP000295361">
    <property type="component" value="Unassembled WGS sequence"/>
</dbReference>
<dbReference type="PRINTS" id="PR00149">
    <property type="entry name" value="FUMRATELYASE"/>
</dbReference>
<evidence type="ECO:0000313" key="7">
    <source>
        <dbReference type="Proteomes" id="UP000295361"/>
    </source>
</evidence>
<organism evidence="6 7">
    <name type="scientific">Roseateles toxinivorans</name>
    <dbReference type="NCBI Taxonomy" id="270368"/>
    <lineage>
        <taxon>Bacteria</taxon>
        <taxon>Pseudomonadati</taxon>
        <taxon>Pseudomonadota</taxon>
        <taxon>Betaproteobacteria</taxon>
        <taxon>Burkholderiales</taxon>
        <taxon>Sphaerotilaceae</taxon>
        <taxon>Roseateles</taxon>
    </lineage>
</organism>
<feature type="binding site" description="in site B" evidence="3">
    <location>
        <begin position="130"/>
        <end position="133"/>
    </location>
    <ligand>
        <name>substrate</name>
    </ligand>
</feature>
<comment type="catalytic activity">
    <reaction evidence="3">
        <text>(S)-malate = fumarate + H2O</text>
        <dbReference type="Rhea" id="RHEA:12460"/>
        <dbReference type="ChEBI" id="CHEBI:15377"/>
        <dbReference type="ChEBI" id="CHEBI:15589"/>
        <dbReference type="ChEBI" id="CHEBI:29806"/>
        <dbReference type="EC" id="4.2.1.2"/>
    </reaction>
</comment>
<dbReference type="InterPro" id="IPR020557">
    <property type="entry name" value="Fumarate_lyase_CS"/>
</dbReference>
<dbReference type="InterPro" id="IPR024083">
    <property type="entry name" value="Fumarase/histidase_N"/>
</dbReference>
<comment type="function">
    <text evidence="3">Involved in the TCA cycle. Catalyzes the stereospecific interconversion of fumarate to L-malate.</text>
</comment>
<dbReference type="PRINTS" id="PR00145">
    <property type="entry name" value="ARGSUCLYASE"/>
</dbReference>
<dbReference type="InterPro" id="IPR022761">
    <property type="entry name" value="Fumarate_lyase_N"/>
</dbReference>
<dbReference type="SUPFAM" id="SSF48557">
    <property type="entry name" value="L-aspartase-like"/>
    <property type="match status" value="1"/>
</dbReference>
<comment type="caution">
    <text evidence="6">The sequence shown here is derived from an EMBL/GenBank/DDBJ whole genome shotgun (WGS) entry which is preliminary data.</text>
</comment>
<evidence type="ECO:0000256" key="1">
    <source>
        <dbReference type="ARBA" id="ARBA00009084"/>
    </source>
</evidence>
<evidence type="ECO:0000256" key="3">
    <source>
        <dbReference type="HAMAP-Rule" id="MF_00743"/>
    </source>
</evidence>
<feature type="binding site" evidence="3">
    <location>
        <position position="188"/>
    </location>
    <ligand>
        <name>substrate</name>
    </ligand>
</feature>
<dbReference type="CDD" id="cd01362">
    <property type="entry name" value="Fumarase_classII"/>
    <property type="match status" value="1"/>
</dbReference>
<gene>
    <name evidence="3" type="primary">fumC</name>
    <name evidence="6" type="ORF">DES47_11047</name>
</gene>
<dbReference type="InterPro" id="IPR008948">
    <property type="entry name" value="L-Aspartase-like"/>
</dbReference>
<dbReference type="Pfam" id="PF10415">
    <property type="entry name" value="FumaraseC_C"/>
    <property type="match status" value="1"/>
</dbReference>
<dbReference type="RefSeq" id="WP_133703380.1">
    <property type="nucleotide sequence ID" value="NZ_SNXS01000010.1"/>
</dbReference>
<dbReference type="PANTHER" id="PTHR11444:SF1">
    <property type="entry name" value="FUMARATE HYDRATASE, MITOCHONDRIAL"/>
    <property type="match status" value="1"/>
</dbReference>
<comment type="similarity">
    <text evidence="1 3">Belongs to the class-II fumarase/aspartase family. Fumarase subfamily.</text>
</comment>
<feature type="domain" description="Fumarate lyase N-terminal" evidence="4">
    <location>
        <begin position="13"/>
        <end position="343"/>
    </location>
</feature>
<dbReference type="FunFam" id="1.20.200.10:FF:000001">
    <property type="entry name" value="Fumarate hydratase, mitochondrial"/>
    <property type="match status" value="1"/>
</dbReference>
<feature type="binding site" evidence="3">
    <location>
        <position position="320"/>
    </location>
    <ligand>
        <name>substrate</name>
    </ligand>
</feature>
<comment type="miscellaneous">
    <text evidence="3">There are 2 substrate-binding sites: the catalytic A site, and the non-catalytic B site that may play a role in the transfer of substrate or product between the active site and the solvent. Alternatively, the B site may bind allosteric effectors.</text>
</comment>
<feature type="active site" description="Proton donor/acceptor" evidence="3">
    <location>
        <position position="189"/>
    </location>
</feature>
<dbReference type="HAMAP" id="MF_00743">
    <property type="entry name" value="FumaraseC"/>
    <property type="match status" value="1"/>
</dbReference>
<reference evidence="6 7" key="1">
    <citation type="submission" date="2019-03" db="EMBL/GenBank/DDBJ databases">
        <title>Genomic Encyclopedia of Type Strains, Phase IV (KMG-IV): sequencing the most valuable type-strain genomes for metagenomic binning, comparative biology and taxonomic classification.</title>
        <authorList>
            <person name="Goeker M."/>
        </authorList>
    </citation>
    <scope>NUCLEOTIDE SEQUENCE [LARGE SCALE GENOMIC DNA]</scope>
    <source>
        <strain evidence="6 7">DSM 16998</strain>
    </source>
</reference>
<dbReference type="InterPro" id="IPR000362">
    <property type="entry name" value="Fumarate_lyase_fam"/>
</dbReference>
<comment type="pathway">
    <text evidence="3">Carbohydrate metabolism; tricarboxylic acid cycle; (S)-malate from fumarate: step 1/1.</text>
</comment>
<dbReference type="EMBL" id="SNXS01000010">
    <property type="protein sequence ID" value="TDP61835.1"/>
    <property type="molecule type" value="Genomic_DNA"/>
</dbReference>
<name>A0A4R6QJF2_9BURK</name>
<protein>
    <recommendedName>
        <fullName evidence="3">Fumarate hydratase class II</fullName>
        <shortName evidence="3">Fumarase C</shortName>
        <ecNumber evidence="3">4.2.1.2</ecNumber>
    </recommendedName>
    <alternativeName>
        <fullName evidence="3">Aerobic fumarase</fullName>
    </alternativeName>
    <alternativeName>
        <fullName evidence="3">Iron-independent fumarase</fullName>
    </alternativeName>
</protein>
<dbReference type="GO" id="GO:0005737">
    <property type="term" value="C:cytoplasm"/>
    <property type="evidence" value="ECO:0007669"/>
    <property type="project" value="UniProtKB-SubCell"/>
</dbReference>
<dbReference type="UniPathway" id="UPA00223">
    <property type="reaction ID" value="UER01007"/>
</dbReference>
<proteinExistence type="inferred from homology"/>
<feature type="active site" evidence="3">
    <location>
        <position position="319"/>
    </location>
</feature>
<dbReference type="PANTHER" id="PTHR11444">
    <property type="entry name" value="ASPARTATEAMMONIA/ARGININOSUCCINATE/ADENYLOSUCCINATE LYASE"/>
    <property type="match status" value="1"/>
</dbReference>
<dbReference type="NCBIfam" id="TIGR00979">
    <property type="entry name" value="fumC_II"/>
    <property type="match status" value="1"/>
</dbReference>
<dbReference type="GO" id="GO:0006099">
    <property type="term" value="P:tricarboxylic acid cycle"/>
    <property type="evidence" value="ECO:0007669"/>
    <property type="project" value="UniProtKB-UniRule"/>
</dbReference>
<feature type="site" description="Important for catalytic activity" evidence="3">
    <location>
        <position position="332"/>
    </location>
</feature>
<dbReference type="FunFam" id="1.10.40.30:FF:000002">
    <property type="entry name" value="Fumarate hydratase class II"/>
    <property type="match status" value="1"/>
</dbReference>
<comment type="subunit">
    <text evidence="3">Homotetramer.</text>
</comment>
<dbReference type="FunFam" id="1.10.275.10:FF:000001">
    <property type="entry name" value="Fumarate hydratase, mitochondrial"/>
    <property type="match status" value="1"/>
</dbReference>
<evidence type="ECO:0000259" key="4">
    <source>
        <dbReference type="Pfam" id="PF00206"/>
    </source>
</evidence>
<dbReference type="FunCoup" id="A0A4R6QJF2">
    <property type="interactions" value="542"/>
</dbReference>
<dbReference type="PROSITE" id="PS00163">
    <property type="entry name" value="FUMARATE_LYASES"/>
    <property type="match status" value="1"/>
</dbReference>